<comment type="caution">
    <text evidence="6">The sequence shown here is derived from an EMBL/GenBank/DDBJ whole genome shotgun (WGS) entry which is preliminary data.</text>
</comment>
<organism evidence="6 7">
    <name type="scientific">Nocardia jiangxiensis</name>
    <dbReference type="NCBI Taxonomy" id="282685"/>
    <lineage>
        <taxon>Bacteria</taxon>
        <taxon>Bacillati</taxon>
        <taxon>Actinomycetota</taxon>
        <taxon>Actinomycetes</taxon>
        <taxon>Mycobacteriales</taxon>
        <taxon>Nocardiaceae</taxon>
        <taxon>Nocardia</taxon>
    </lineage>
</organism>
<proteinExistence type="predicted"/>
<gene>
    <name evidence="6" type="ORF">ACFYXQ_06775</name>
</gene>
<evidence type="ECO:0000313" key="7">
    <source>
        <dbReference type="Proteomes" id="UP001601992"/>
    </source>
</evidence>
<accession>A0ABW6RWY6</accession>
<dbReference type="InterPro" id="IPR023271">
    <property type="entry name" value="Aquaporin-like"/>
</dbReference>
<sequence>MRALARFVGGDALSQLWLFIVASLVGGIVAAVIMLFLYPRKTDSAAQPAG</sequence>
<keyword evidence="2 5" id="KW-0812">Transmembrane</keyword>
<feature type="transmembrane region" description="Helical" evidence="5">
    <location>
        <begin position="16"/>
        <end position="38"/>
    </location>
</feature>
<keyword evidence="3 5" id="KW-1133">Transmembrane helix</keyword>
<evidence type="ECO:0000256" key="4">
    <source>
        <dbReference type="ARBA" id="ARBA00023136"/>
    </source>
</evidence>
<evidence type="ECO:0000256" key="5">
    <source>
        <dbReference type="SAM" id="Phobius"/>
    </source>
</evidence>
<evidence type="ECO:0000256" key="2">
    <source>
        <dbReference type="ARBA" id="ARBA00022692"/>
    </source>
</evidence>
<dbReference type="Proteomes" id="UP001601992">
    <property type="component" value="Unassembled WGS sequence"/>
</dbReference>
<dbReference type="SUPFAM" id="SSF81338">
    <property type="entry name" value="Aquaporin-like"/>
    <property type="match status" value="1"/>
</dbReference>
<comment type="subcellular location">
    <subcellularLocation>
        <location evidence="1">Membrane</location>
        <topology evidence="1">Multi-pass membrane protein</topology>
    </subcellularLocation>
</comment>
<evidence type="ECO:0000313" key="6">
    <source>
        <dbReference type="EMBL" id="MFF3567471.1"/>
    </source>
</evidence>
<evidence type="ECO:0000256" key="3">
    <source>
        <dbReference type="ARBA" id="ARBA00022989"/>
    </source>
</evidence>
<keyword evidence="7" id="KW-1185">Reference proteome</keyword>
<dbReference type="RefSeq" id="WP_218008828.1">
    <property type="nucleotide sequence ID" value="NZ_JBIAQY010000002.1"/>
</dbReference>
<dbReference type="EMBL" id="JBIAQY010000002">
    <property type="protein sequence ID" value="MFF3567471.1"/>
    <property type="molecule type" value="Genomic_DNA"/>
</dbReference>
<keyword evidence="4 5" id="KW-0472">Membrane</keyword>
<protein>
    <submittedName>
        <fullName evidence="6">Uncharacterized protein</fullName>
    </submittedName>
</protein>
<evidence type="ECO:0000256" key="1">
    <source>
        <dbReference type="ARBA" id="ARBA00004141"/>
    </source>
</evidence>
<name>A0ABW6RWY6_9NOCA</name>
<reference evidence="6 7" key="1">
    <citation type="submission" date="2024-10" db="EMBL/GenBank/DDBJ databases">
        <title>The Natural Products Discovery Center: Release of the First 8490 Sequenced Strains for Exploring Actinobacteria Biosynthetic Diversity.</title>
        <authorList>
            <person name="Kalkreuter E."/>
            <person name="Kautsar S.A."/>
            <person name="Yang D."/>
            <person name="Bader C.D."/>
            <person name="Teijaro C.N."/>
            <person name="Fluegel L."/>
            <person name="Davis C.M."/>
            <person name="Simpson J.R."/>
            <person name="Lauterbach L."/>
            <person name="Steele A.D."/>
            <person name="Gui C."/>
            <person name="Meng S."/>
            <person name="Li G."/>
            <person name="Viehrig K."/>
            <person name="Ye F."/>
            <person name="Su P."/>
            <person name="Kiefer A.F."/>
            <person name="Nichols A."/>
            <person name="Cepeda A.J."/>
            <person name="Yan W."/>
            <person name="Fan B."/>
            <person name="Jiang Y."/>
            <person name="Adhikari A."/>
            <person name="Zheng C.-J."/>
            <person name="Schuster L."/>
            <person name="Cowan T.M."/>
            <person name="Smanski M.J."/>
            <person name="Chevrette M.G."/>
            <person name="De Carvalho L.P.S."/>
            <person name="Shen B."/>
        </authorList>
    </citation>
    <scope>NUCLEOTIDE SEQUENCE [LARGE SCALE GENOMIC DNA]</scope>
    <source>
        <strain evidence="6 7">NPDC002593</strain>
    </source>
</reference>